<name>A0A1S7DPV2_RIEAN</name>
<dbReference type="AlphaFoldDB" id="A0A1S7DPV2"/>
<dbReference type="PROSITE" id="PS51257">
    <property type="entry name" value="PROKAR_LIPOPROTEIN"/>
    <property type="match status" value="1"/>
</dbReference>
<dbReference type="InterPro" id="IPR033985">
    <property type="entry name" value="SusD-like_N"/>
</dbReference>
<sequence length="490" mass="57536">MKKIIYFLLGTAMLSCNRYLDEMPDSQLDIEIDSEQKVEELLTAAYPRASYFPFLEPMTDNVDVVEKGVHTRLNEASFYWRDFEQEDLDTPLNYWNDCYRGIAQANHALDYLKQFPDKTDRIKALYGEALLVRAYLHFMLVNIWAEAYSPNSTALGIPYVTQPEKKALPEYKRLTVAQVYDKIEEDLLLGLAAVDDRYYKLPKYHFNKKAGYAFASRFYLYKGEWDKVIAYANYVLEDNPLAKIRDWAGKYQTFLSTPELIPQVYSSADEECNLLITSTESRWKREVSKLKYAVSENKRKELFSNYAPKYSASFWYLTRGSNTGNRYVNKFRELQKFQDVSANPRELYVDNVLLTTDEVLLNRAEAYTMKQMYDFATNDIITFMKAKSQKTFIKDELMVAFQSGQENYTPFYHLTFYQGALVNAIAELRRREFVHEGLRWFDIKRFYLSVNRNTAGETYSLDKILRKEDLRKQIQIPLQAQKLGLEANLR</sequence>
<evidence type="ECO:0000313" key="3">
    <source>
        <dbReference type="Proteomes" id="UP000189883"/>
    </source>
</evidence>
<dbReference type="InterPro" id="IPR011990">
    <property type="entry name" value="TPR-like_helical_dom_sf"/>
</dbReference>
<evidence type="ECO:0000259" key="1">
    <source>
        <dbReference type="Pfam" id="PF14322"/>
    </source>
</evidence>
<feature type="domain" description="SusD-like N-terminal" evidence="1">
    <location>
        <begin position="19"/>
        <end position="220"/>
    </location>
</feature>
<evidence type="ECO:0000313" key="2">
    <source>
        <dbReference type="EMBL" id="AQY21148.1"/>
    </source>
</evidence>
<gene>
    <name evidence="2" type="ORF">AB406_0184</name>
</gene>
<dbReference type="SUPFAM" id="SSF48452">
    <property type="entry name" value="TPR-like"/>
    <property type="match status" value="1"/>
</dbReference>
<organism evidence="2 3">
    <name type="scientific">Riemerella anatipestifer</name>
    <name type="common">Moraxella anatipestifer</name>
    <dbReference type="NCBI Taxonomy" id="34085"/>
    <lineage>
        <taxon>Bacteria</taxon>
        <taxon>Pseudomonadati</taxon>
        <taxon>Bacteroidota</taxon>
        <taxon>Flavobacteriia</taxon>
        <taxon>Flavobacteriales</taxon>
        <taxon>Weeksellaceae</taxon>
        <taxon>Riemerella</taxon>
    </lineage>
</organism>
<accession>A0A1S7DPV2</accession>
<dbReference type="RefSeq" id="WP_079206345.1">
    <property type="nucleotide sequence ID" value="NZ_CP011859.1"/>
</dbReference>
<dbReference type="Gene3D" id="1.25.40.390">
    <property type="match status" value="1"/>
</dbReference>
<dbReference type="Pfam" id="PF14322">
    <property type="entry name" value="SusD-like_3"/>
    <property type="match status" value="1"/>
</dbReference>
<dbReference type="Proteomes" id="UP000189883">
    <property type="component" value="Chromosome"/>
</dbReference>
<proteinExistence type="predicted"/>
<dbReference type="EMBL" id="CP011859">
    <property type="protein sequence ID" value="AQY21148.1"/>
    <property type="molecule type" value="Genomic_DNA"/>
</dbReference>
<protein>
    <submittedName>
        <fullName evidence="2">Glycan metabolism protein RagB</fullName>
    </submittedName>
</protein>
<reference evidence="2 3" key="1">
    <citation type="submission" date="2015-06" db="EMBL/GenBank/DDBJ databases">
        <title>R. anatipestifer strain HXb2 is the most virulent strain so far, and the genome sequence would help us uncover the pathogenesis.</title>
        <authorList>
            <person name="Hu Q."/>
            <person name="Qi J."/>
            <person name="Bo H."/>
            <person name="Liu G."/>
            <person name="Tao M."/>
            <person name="Ding Y."/>
            <person name="Xue Y."/>
        </authorList>
    </citation>
    <scope>NUCLEOTIDE SEQUENCE [LARGE SCALE GENOMIC DNA]</scope>
    <source>
        <strain evidence="2 3">HXb2</strain>
    </source>
</reference>